<dbReference type="PANTHER" id="PTHR33886">
    <property type="entry name" value="UNSATURATED RHAMNOGALACTURONAN HYDROLASE (EUROFUNG)"/>
    <property type="match status" value="1"/>
</dbReference>
<dbReference type="Pfam" id="PF07470">
    <property type="entry name" value="Glyco_hydro_88"/>
    <property type="match status" value="1"/>
</dbReference>
<keyword evidence="1 3" id="KW-0378">Hydrolase</keyword>
<dbReference type="InterPro" id="IPR008928">
    <property type="entry name" value="6-hairpin_glycosidase_sf"/>
</dbReference>
<sequence>MSAKQESEAKRAAGRKRELEAKLRQIFEYMRLERHQGNWGMDIDHWDWVPGVGVISLLEYGTATDKEEVTDYLLHWVNRNKQKAEGVRVINSLAPYALFPELYRLTGDPWFLSRAQEVAAWMLKTAPRTREGALEHTVTEAVEFPEQVWADTVYMAVLFLARLAGLTGDQELAAAAVQQTVQHLRLLQDPATGLLFHGWNSRAGSHMSAARWARANAWVALAVPEIVAGTGSLTAIPQELYSRYRRLASALRQAQGAGGLWHTVLDQPDYYEETSASAGIACGFLKAVKSGLLEDAYLESAEAALAGILPLIHEDGEVQGVSGGTPVMPSIAAYNTIERYPALYGQGLVMQLLTEALDLGQMEDRLEGQGHQECLKRQGRQECLGGQEDQGLQEHPECQGGQQRQAQSGGDDGEG</sequence>
<dbReference type="InterPro" id="IPR012341">
    <property type="entry name" value="6hp_glycosidase-like_sf"/>
</dbReference>
<evidence type="ECO:0000256" key="1">
    <source>
        <dbReference type="ARBA" id="ARBA00022801"/>
    </source>
</evidence>
<evidence type="ECO:0000256" key="2">
    <source>
        <dbReference type="SAM" id="MobiDB-lite"/>
    </source>
</evidence>
<dbReference type="SUPFAM" id="SSF48208">
    <property type="entry name" value="Six-hairpin glycosidases"/>
    <property type="match status" value="1"/>
</dbReference>
<name>A0ABW5F2K9_9BACL</name>
<evidence type="ECO:0000313" key="4">
    <source>
        <dbReference type="Proteomes" id="UP001597448"/>
    </source>
</evidence>
<reference evidence="4" key="1">
    <citation type="journal article" date="2019" name="Int. J. Syst. Evol. Microbiol.">
        <title>The Global Catalogue of Microorganisms (GCM) 10K type strain sequencing project: providing services to taxonomists for standard genome sequencing and annotation.</title>
        <authorList>
            <consortium name="The Broad Institute Genomics Platform"/>
            <consortium name="The Broad Institute Genome Sequencing Center for Infectious Disease"/>
            <person name="Wu L."/>
            <person name="Ma J."/>
        </authorList>
    </citation>
    <scope>NUCLEOTIDE SEQUENCE [LARGE SCALE GENOMIC DNA]</scope>
    <source>
        <strain evidence="4">CCM 8725</strain>
    </source>
</reference>
<dbReference type="InterPro" id="IPR010905">
    <property type="entry name" value="Glyco_hydro_88"/>
</dbReference>
<organism evidence="3 4">
    <name type="scientific">Paenibacillus rhizoplanae</name>
    <dbReference type="NCBI Taxonomy" id="1917181"/>
    <lineage>
        <taxon>Bacteria</taxon>
        <taxon>Bacillati</taxon>
        <taxon>Bacillota</taxon>
        <taxon>Bacilli</taxon>
        <taxon>Bacillales</taxon>
        <taxon>Paenibacillaceae</taxon>
        <taxon>Paenibacillus</taxon>
    </lineage>
</organism>
<dbReference type="GO" id="GO:0016787">
    <property type="term" value="F:hydrolase activity"/>
    <property type="evidence" value="ECO:0007669"/>
    <property type="project" value="UniProtKB-KW"/>
</dbReference>
<dbReference type="EMBL" id="JBHUKY010000013">
    <property type="protein sequence ID" value="MFD2409290.1"/>
    <property type="molecule type" value="Genomic_DNA"/>
</dbReference>
<dbReference type="PANTHER" id="PTHR33886:SF8">
    <property type="entry name" value="UNSATURATED RHAMNOGALACTURONAN HYDROLASE (EUROFUNG)"/>
    <property type="match status" value="1"/>
</dbReference>
<comment type="caution">
    <text evidence="3">The sequence shown here is derived from an EMBL/GenBank/DDBJ whole genome shotgun (WGS) entry which is preliminary data.</text>
</comment>
<protein>
    <submittedName>
        <fullName evidence="3">Glycoside hydrolase family 105 protein</fullName>
    </submittedName>
</protein>
<dbReference type="RefSeq" id="WP_379258379.1">
    <property type="nucleotide sequence ID" value="NZ_JBHSVQ010000001.1"/>
</dbReference>
<proteinExistence type="predicted"/>
<evidence type="ECO:0000313" key="3">
    <source>
        <dbReference type="EMBL" id="MFD2409290.1"/>
    </source>
</evidence>
<dbReference type="InterPro" id="IPR052043">
    <property type="entry name" value="PolySaccharide_Degr_Enz"/>
</dbReference>
<gene>
    <name evidence="3" type="ORF">ACFSX3_05390</name>
</gene>
<feature type="compositionally biased region" description="Low complexity" evidence="2">
    <location>
        <begin position="399"/>
        <end position="409"/>
    </location>
</feature>
<feature type="region of interest" description="Disordered" evidence="2">
    <location>
        <begin position="385"/>
        <end position="415"/>
    </location>
</feature>
<dbReference type="Proteomes" id="UP001597448">
    <property type="component" value="Unassembled WGS sequence"/>
</dbReference>
<dbReference type="Gene3D" id="1.50.10.10">
    <property type="match status" value="1"/>
</dbReference>
<accession>A0ABW5F2K9</accession>
<keyword evidence="4" id="KW-1185">Reference proteome</keyword>